<evidence type="ECO:0000313" key="4">
    <source>
        <dbReference type="Proteomes" id="UP000483672"/>
    </source>
</evidence>
<dbReference type="PANTHER" id="PTHR38846:SF1">
    <property type="entry name" value="C3H1-TYPE DOMAIN-CONTAINING PROTEIN"/>
    <property type="match status" value="1"/>
</dbReference>
<dbReference type="AlphaFoldDB" id="A0A6G1MEF6"/>
<dbReference type="EMBL" id="WIPF01000034">
    <property type="protein sequence ID" value="KAF3224097.1"/>
    <property type="molecule type" value="Genomic_DNA"/>
</dbReference>
<evidence type="ECO:0000313" key="3">
    <source>
        <dbReference type="EMBL" id="KAF3224097.1"/>
    </source>
</evidence>
<accession>A0A6G1MEF6</accession>
<feature type="region of interest" description="Disordered" evidence="1">
    <location>
        <begin position="14"/>
        <end position="36"/>
    </location>
</feature>
<dbReference type="OrthoDB" id="6105938at2759"/>
<protein>
    <submittedName>
        <fullName evidence="3">Uncharacterized protein</fullName>
    </submittedName>
</protein>
<evidence type="ECO:0000256" key="1">
    <source>
        <dbReference type="SAM" id="MobiDB-lite"/>
    </source>
</evidence>
<evidence type="ECO:0000313" key="2">
    <source>
        <dbReference type="EMBL" id="KAF3209969.1"/>
    </source>
</evidence>
<comment type="caution">
    <text evidence="3">The sequence shown here is derived from an EMBL/GenBank/DDBJ whole genome shotgun (WGS) entry which is preliminary data.</text>
</comment>
<dbReference type="Proteomes" id="UP000614610">
    <property type="component" value="Unassembled WGS sequence"/>
</dbReference>
<dbReference type="PANTHER" id="PTHR38846">
    <property type="entry name" value="C3H1-TYPE DOMAIN-CONTAINING PROTEIN"/>
    <property type="match status" value="1"/>
</dbReference>
<name>A0A6G1MEF6_ORBOL</name>
<dbReference type="EMBL" id="WIWT01000040">
    <property type="protein sequence ID" value="KAF3209969.1"/>
    <property type="molecule type" value="Genomic_DNA"/>
</dbReference>
<proteinExistence type="predicted"/>
<reference evidence="3 4" key="1">
    <citation type="submission" date="2019-06" db="EMBL/GenBank/DDBJ databases">
        <authorList>
            <person name="Palmer J.M."/>
        </authorList>
    </citation>
    <scope>NUCLEOTIDE SEQUENCE [LARGE SCALE GENOMIC DNA]</scope>
    <source>
        <strain evidence="3 4">TWF191</strain>
        <strain evidence="2">TWF679</strain>
    </source>
</reference>
<dbReference type="Proteomes" id="UP000483672">
    <property type="component" value="Unassembled WGS sequence"/>
</dbReference>
<gene>
    <name evidence="3" type="ORF">TWF191_006211</name>
    <name evidence="2" type="ORF">TWF679_007194</name>
</gene>
<sequence length="203" mass="23556">MAAQDSLDDLNQRFSNIALPNDDATGETSTASRRRTPVDQYFYQHASRPGSKFKYNSDTKLNIRKTFDDLAKAEKWRRKKRLAEKRKFFQAIDSEFTTRFGDGNKLETWQRLVAMFEPDSPPPMSITKCKKVLSEYYINIYDFLEYCQEMGIDEEAGIQGDLKSLDKGSLQNLRTYSKNENLIYPLDFAKGRVLQAFLVHMFG</sequence>
<organism evidence="3 4">
    <name type="scientific">Orbilia oligospora</name>
    <name type="common">Nematode-trapping fungus</name>
    <name type="synonym">Arthrobotrys oligospora</name>
    <dbReference type="NCBI Taxonomy" id="2813651"/>
    <lineage>
        <taxon>Eukaryota</taxon>
        <taxon>Fungi</taxon>
        <taxon>Dikarya</taxon>
        <taxon>Ascomycota</taxon>
        <taxon>Pezizomycotina</taxon>
        <taxon>Orbiliomycetes</taxon>
        <taxon>Orbiliales</taxon>
        <taxon>Orbiliaceae</taxon>
        <taxon>Orbilia</taxon>
    </lineage>
</organism>